<evidence type="ECO:0000313" key="2">
    <source>
        <dbReference type="EMBL" id="VVC28756.1"/>
    </source>
</evidence>
<dbReference type="InterPro" id="IPR036273">
    <property type="entry name" value="CRAL/TRIO_N_dom_sf"/>
</dbReference>
<protein>
    <submittedName>
        <fullName evidence="2">Cellular retinaldehyde binding/alpha-tocopherol transport,CRAL/TRIO, N-terminal domain,CRAL-TRIO lipid</fullName>
    </submittedName>
</protein>
<evidence type="ECO:0000259" key="1">
    <source>
        <dbReference type="PROSITE" id="PS50191"/>
    </source>
</evidence>
<dbReference type="SUPFAM" id="SSF52087">
    <property type="entry name" value="CRAL/TRIO domain"/>
    <property type="match status" value="1"/>
</dbReference>
<keyword evidence="3" id="KW-1185">Reference proteome</keyword>
<gene>
    <name evidence="2" type="ORF">CINCED_3A010787</name>
</gene>
<proteinExistence type="predicted"/>
<dbReference type="InterPro" id="IPR001251">
    <property type="entry name" value="CRAL-TRIO_dom"/>
</dbReference>
<feature type="domain" description="CRAL-TRIO" evidence="1">
    <location>
        <begin position="104"/>
        <end position="268"/>
    </location>
</feature>
<dbReference type="PROSITE" id="PS50191">
    <property type="entry name" value="CRAL_TRIO"/>
    <property type="match status" value="1"/>
</dbReference>
<dbReference type="GO" id="GO:1902936">
    <property type="term" value="F:phosphatidylinositol bisphosphate binding"/>
    <property type="evidence" value="ECO:0007669"/>
    <property type="project" value="TreeGrafter"/>
</dbReference>
<dbReference type="SUPFAM" id="SSF46938">
    <property type="entry name" value="CRAL/TRIO N-terminal domain"/>
    <property type="match status" value="1"/>
</dbReference>
<dbReference type="PANTHER" id="PTHR10174:SF213">
    <property type="entry name" value="CRAL-TRIO DOMAIN-CONTAINING PROTEIN"/>
    <property type="match status" value="1"/>
</dbReference>
<dbReference type="Gene3D" id="3.40.525.10">
    <property type="entry name" value="CRAL-TRIO lipid binding domain"/>
    <property type="match status" value="1"/>
</dbReference>
<dbReference type="PANTHER" id="PTHR10174">
    <property type="entry name" value="ALPHA-TOCOPHEROL TRANSFER PROTEIN-RELATED"/>
    <property type="match status" value="1"/>
</dbReference>
<reference evidence="2 3" key="1">
    <citation type="submission" date="2019-08" db="EMBL/GenBank/DDBJ databases">
        <authorList>
            <person name="Alioto T."/>
            <person name="Alioto T."/>
            <person name="Gomez Garrido J."/>
        </authorList>
    </citation>
    <scope>NUCLEOTIDE SEQUENCE [LARGE SCALE GENOMIC DNA]</scope>
</reference>
<dbReference type="GO" id="GO:0016020">
    <property type="term" value="C:membrane"/>
    <property type="evidence" value="ECO:0007669"/>
    <property type="project" value="TreeGrafter"/>
</dbReference>
<evidence type="ECO:0000313" key="3">
    <source>
        <dbReference type="Proteomes" id="UP000325440"/>
    </source>
</evidence>
<dbReference type="CDD" id="cd00170">
    <property type="entry name" value="SEC14"/>
    <property type="match status" value="1"/>
</dbReference>
<dbReference type="OrthoDB" id="6736570at2759"/>
<accession>A0A5E4MEF7</accession>
<dbReference type="Pfam" id="PF00650">
    <property type="entry name" value="CRAL_TRIO"/>
    <property type="match status" value="1"/>
</dbReference>
<name>A0A5E4MEF7_9HEMI</name>
<dbReference type="AlphaFoldDB" id="A0A5E4MEF7"/>
<dbReference type="InterPro" id="IPR036865">
    <property type="entry name" value="CRAL-TRIO_dom_sf"/>
</dbReference>
<dbReference type="Proteomes" id="UP000325440">
    <property type="component" value="Unassembled WGS sequence"/>
</dbReference>
<organism evidence="2 3">
    <name type="scientific">Cinara cedri</name>
    <dbReference type="NCBI Taxonomy" id="506608"/>
    <lineage>
        <taxon>Eukaryota</taxon>
        <taxon>Metazoa</taxon>
        <taxon>Ecdysozoa</taxon>
        <taxon>Arthropoda</taxon>
        <taxon>Hexapoda</taxon>
        <taxon>Insecta</taxon>
        <taxon>Pterygota</taxon>
        <taxon>Neoptera</taxon>
        <taxon>Paraneoptera</taxon>
        <taxon>Hemiptera</taxon>
        <taxon>Sternorrhyncha</taxon>
        <taxon>Aphidomorpha</taxon>
        <taxon>Aphidoidea</taxon>
        <taxon>Aphididae</taxon>
        <taxon>Lachninae</taxon>
        <taxon>Cinara</taxon>
    </lineage>
</organism>
<sequence>MTLINDDSGSILHESIKVKEKSVIPITAEEEYAKNPEISKQNIEDLRKWIATQPHLPQNVTEEMLILFYHSCYFQMEQTKSCIEIYYTLKADTPEFFENRDTSRPEIINALNTLYFGCSSIRNPENYQIIYHRLRIFEANKYVFNDGVKLLIMAMDACFKVDGTCPGFIFVFDMRGVRLGHLTRLGISSLRKFFTFIQDGLPVRLKGIHVLNTHSLIDKIMMLVKPFIKKELLSLIRFHTESDQENIYEAVSKLSLPEDYGGQGPSIEKLHGTYANYNVFRLLTRSVFRAVCPGISSVTMIIIVRSTAVHTRFYATIIATYS</sequence>
<dbReference type="EMBL" id="CABPRJ010000483">
    <property type="protein sequence ID" value="VVC28756.1"/>
    <property type="molecule type" value="Genomic_DNA"/>
</dbReference>
<dbReference type="PRINTS" id="PR00180">
    <property type="entry name" value="CRETINALDHBP"/>
</dbReference>
<dbReference type="SMART" id="SM00516">
    <property type="entry name" value="SEC14"/>
    <property type="match status" value="1"/>
</dbReference>